<dbReference type="Proteomes" id="UP001160483">
    <property type="component" value="Unassembled WGS sequence"/>
</dbReference>
<sequence>MCESMQLNTCNPVEDDALILERQRTAALELEVKALRASLVALGESTEFEEERMTNRLMKRLHDVKSEKEKLVLEVEREEELLTNKLQKKLNQLRKEKVDLENKLENEQEYIVNRLSKQLEAARREKERLLQELQNEDNGVRKALESQVAKILHEKVHLENELEQEQEFLVNRLQKQLSGLHSERRRMERKLAKQNVALLDQMQLKIDVLRLECGDNVNAFADGVSKILAKAKKQQAKKAADVVKNTKDDININAWAASSGYKPQLTSEGLVYQHIRRGTM</sequence>
<accession>A0AAU9KUX6</accession>
<evidence type="ECO:0000313" key="2">
    <source>
        <dbReference type="EMBL" id="CAH0476875.1"/>
    </source>
</evidence>
<evidence type="ECO:0000313" key="3">
    <source>
        <dbReference type="Proteomes" id="UP001160483"/>
    </source>
</evidence>
<dbReference type="EMBL" id="CAKKTJ010000164">
    <property type="protein sequence ID" value="CAH0476875.1"/>
    <property type="molecule type" value="Genomic_DNA"/>
</dbReference>
<dbReference type="Pfam" id="PF09755">
    <property type="entry name" value="DUF2046"/>
    <property type="match status" value="1"/>
</dbReference>
<dbReference type="AlphaFoldDB" id="A0AAU9KUX6"/>
<dbReference type="PANTHER" id="PTHR15276:SF0">
    <property type="entry name" value="COILED-COIL DOMAIN-CONTAINING PROTEIN 6"/>
    <property type="match status" value="1"/>
</dbReference>
<dbReference type="InterPro" id="IPR019152">
    <property type="entry name" value="DUF2046"/>
</dbReference>
<dbReference type="PANTHER" id="PTHR15276">
    <property type="entry name" value="H4 D10S170 PROTEIN-RELATED"/>
    <property type="match status" value="1"/>
</dbReference>
<keyword evidence="1" id="KW-0175">Coiled coil</keyword>
<name>A0AAU9KUX6_9STRA</name>
<reference evidence="2" key="1">
    <citation type="submission" date="2021-11" db="EMBL/GenBank/DDBJ databases">
        <authorList>
            <person name="Islam A."/>
            <person name="Islam S."/>
            <person name="Flora M.S."/>
            <person name="Rahman M."/>
            <person name="Ziaur R.M."/>
            <person name="Epstein J.H."/>
            <person name="Hassan M."/>
            <person name="Klassen M."/>
            <person name="Woodard K."/>
            <person name="Webb A."/>
            <person name="Webby R.J."/>
            <person name="El Zowalaty M.E."/>
        </authorList>
    </citation>
    <scope>NUCLEOTIDE SEQUENCE</scope>
    <source>
        <strain evidence="2">Pbs3</strain>
    </source>
</reference>
<evidence type="ECO:0000256" key="1">
    <source>
        <dbReference type="SAM" id="Coils"/>
    </source>
</evidence>
<comment type="caution">
    <text evidence="2">The sequence shown here is derived from an EMBL/GenBank/DDBJ whole genome shotgun (WGS) entry which is preliminary data.</text>
</comment>
<organism evidence="2 3">
    <name type="scientific">Peronospora belbahrii</name>
    <dbReference type="NCBI Taxonomy" id="622444"/>
    <lineage>
        <taxon>Eukaryota</taxon>
        <taxon>Sar</taxon>
        <taxon>Stramenopiles</taxon>
        <taxon>Oomycota</taxon>
        <taxon>Peronosporomycetes</taxon>
        <taxon>Peronosporales</taxon>
        <taxon>Peronosporaceae</taxon>
        <taxon>Peronospora</taxon>
    </lineage>
</organism>
<gene>
    <name evidence="2" type="ORF">PBS003_LOCUS3639</name>
</gene>
<feature type="coiled-coil region" evidence="1">
    <location>
        <begin position="61"/>
        <end position="190"/>
    </location>
</feature>
<proteinExistence type="predicted"/>
<protein>
    <submittedName>
        <fullName evidence="2">Uncharacterized protein</fullName>
    </submittedName>
</protein>